<dbReference type="InterPro" id="IPR014710">
    <property type="entry name" value="RmlC-like_jellyroll"/>
</dbReference>
<name>A0A0M3ANJ9_9SPHN</name>
<keyword evidence="2" id="KW-0238">DNA-binding</keyword>
<evidence type="ECO:0000313" key="7">
    <source>
        <dbReference type="Proteomes" id="UP000033874"/>
    </source>
</evidence>
<evidence type="ECO:0000256" key="2">
    <source>
        <dbReference type="ARBA" id="ARBA00023125"/>
    </source>
</evidence>
<dbReference type="SMART" id="SM00419">
    <property type="entry name" value="HTH_CRP"/>
    <property type="match status" value="1"/>
</dbReference>
<dbReference type="InterPro" id="IPR036390">
    <property type="entry name" value="WH_DNA-bd_sf"/>
</dbReference>
<evidence type="ECO:0000256" key="3">
    <source>
        <dbReference type="ARBA" id="ARBA00023163"/>
    </source>
</evidence>
<dbReference type="PANTHER" id="PTHR24567:SF74">
    <property type="entry name" value="HTH-TYPE TRANSCRIPTIONAL REGULATOR ARCR"/>
    <property type="match status" value="1"/>
</dbReference>
<protein>
    <submittedName>
        <fullName evidence="6">Crp/Fnr family transcriptional regulator</fullName>
    </submittedName>
</protein>
<reference evidence="6 7" key="1">
    <citation type="submission" date="2015-04" db="EMBL/GenBank/DDBJ databases">
        <title>Genome sequence of aromatic hydrocarbons-degrading Sphingobium chungbukense DJ77.</title>
        <authorList>
            <person name="Kim Y.-C."/>
            <person name="Chae J.-C."/>
        </authorList>
    </citation>
    <scope>NUCLEOTIDE SEQUENCE [LARGE SCALE GENOMIC DNA]</scope>
    <source>
        <strain evidence="6 7">DJ77</strain>
    </source>
</reference>
<dbReference type="PATRIC" id="fig|56193.3.peg.2929"/>
<evidence type="ECO:0000259" key="5">
    <source>
        <dbReference type="PROSITE" id="PS51063"/>
    </source>
</evidence>
<organism evidence="6 7">
    <name type="scientific">Sphingobium chungbukense</name>
    <dbReference type="NCBI Taxonomy" id="56193"/>
    <lineage>
        <taxon>Bacteria</taxon>
        <taxon>Pseudomonadati</taxon>
        <taxon>Pseudomonadota</taxon>
        <taxon>Alphaproteobacteria</taxon>
        <taxon>Sphingomonadales</taxon>
        <taxon>Sphingomonadaceae</taxon>
        <taxon>Sphingobium</taxon>
    </lineage>
</organism>
<comment type="caution">
    <text evidence="6">The sequence shown here is derived from an EMBL/GenBank/DDBJ whole genome shotgun (WGS) entry which is preliminary data.</text>
</comment>
<dbReference type="SUPFAM" id="SSF46785">
    <property type="entry name" value="Winged helix' DNA-binding domain"/>
    <property type="match status" value="1"/>
</dbReference>
<dbReference type="PANTHER" id="PTHR24567">
    <property type="entry name" value="CRP FAMILY TRANSCRIPTIONAL REGULATORY PROTEIN"/>
    <property type="match status" value="1"/>
</dbReference>
<dbReference type="CDD" id="cd00038">
    <property type="entry name" value="CAP_ED"/>
    <property type="match status" value="1"/>
</dbReference>
<dbReference type="GO" id="GO:0005829">
    <property type="term" value="C:cytosol"/>
    <property type="evidence" value="ECO:0007669"/>
    <property type="project" value="TreeGrafter"/>
</dbReference>
<dbReference type="Proteomes" id="UP000033874">
    <property type="component" value="Unassembled WGS sequence"/>
</dbReference>
<gene>
    <name evidence="6" type="ORF">YP76_14035</name>
</gene>
<dbReference type="GO" id="GO:0003700">
    <property type="term" value="F:DNA-binding transcription factor activity"/>
    <property type="evidence" value="ECO:0007669"/>
    <property type="project" value="TreeGrafter"/>
</dbReference>
<dbReference type="Pfam" id="PF00027">
    <property type="entry name" value="cNMP_binding"/>
    <property type="match status" value="1"/>
</dbReference>
<dbReference type="PROSITE" id="PS51063">
    <property type="entry name" value="HTH_CRP_2"/>
    <property type="match status" value="1"/>
</dbReference>
<dbReference type="InterPro" id="IPR000595">
    <property type="entry name" value="cNMP-bd_dom"/>
</dbReference>
<dbReference type="AlphaFoldDB" id="A0A0M3ANJ9"/>
<evidence type="ECO:0000313" key="6">
    <source>
        <dbReference type="EMBL" id="KKW91518.1"/>
    </source>
</evidence>
<dbReference type="RefSeq" id="WP_046764245.1">
    <property type="nucleotide sequence ID" value="NZ_LBIC01000006.1"/>
</dbReference>
<sequence length="224" mass="24618">MSASPFDLLQWLPERACEAFHAAARSRHFNPGELIYSQGDPGNQMYRLVSGAVRLSVARSDGRELLYLLFQPGDCFGTSSLVDGEMRPQTAEAHEACEVEMLDRVGFDQLRSMYREFDDALIRLATRHMRLLSGLFADAHLEAISARVASRILATARSFGRTTPAGIALSVPLTQSELALMVGGSRQTVNKVLQQFQADGLVTLSGVQIIVLSTDRLRSMLSSE</sequence>
<accession>A0A0M3ANJ9</accession>
<dbReference type="InterPro" id="IPR018490">
    <property type="entry name" value="cNMP-bd_dom_sf"/>
</dbReference>
<dbReference type="SUPFAM" id="SSF51206">
    <property type="entry name" value="cAMP-binding domain-like"/>
    <property type="match status" value="1"/>
</dbReference>
<keyword evidence="1" id="KW-0805">Transcription regulation</keyword>
<dbReference type="SMART" id="SM00100">
    <property type="entry name" value="cNMP"/>
    <property type="match status" value="1"/>
</dbReference>
<keyword evidence="7" id="KW-1185">Reference proteome</keyword>
<dbReference type="Gene3D" id="2.60.120.10">
    <property type="entry name" value="Jelly Rolls"/>
    <property type="match status" value="1"/>
</dbReference>
<dbReference type="EMBL" id="LBIC01000006">
    <property type="protein sequence ID" value="KKW91518.1"/>
    <property type="molecule type" value="Genomic_DNA"/>
</dbReference>
<dbReference type="InterPro" id="IPR036388">
    <property type="entry name" value="WH-like_DNA-bd_sf"/>
</dbReference>
<keyword evidence="3" id="KW-0804">Transcription</keyword>
<dbReference type="GO" id="GO:0003677">
    <property type="term" value="F:DNA binding"/>
    <property type="evidence" value="ECO:0007669"/>
    <property type="project" value="UniProtKB-KW"/>
</dbReference>
<dbReference type="PROSITE" id="PS50042">
    <property type="entry name" value="CNMP_BINDING_3"/>
    <property type="match status" value="1"/>
</dbReference>
<proteinExistence type="predicted"/>
<dbReference type="Pfam" id="PF13545">
    <property type="entry name" value="HTH_Crp_2"/>
    <property type="match status" value="1"/>
</dbReference>
<feature type="domain" description="HTH crp-type" evidence="5">
    <location>
        <begin position="142"/>
        <end position="215"/>
    </location>
</feature>
<dbReference type="InterPro" id="IPR050397">
    <property type="entry name" value="Env_Response_Regulators"/>
</dbReference>
<evidence type="ECO:0000256" key="1">
    <source>
        <dbReference type="ARBA" id="ARBA00023015"/>
    </source>
</evidence>
<dbReference type="Gene3D" id="1.10.10.10">
    <property type="entry name" value="Winged helix-like DNA-binding domain superfamily/Winged helix DNA-binding domain"/>
    <property type="match status" value="1"/>
</dbReference>
<dbReference type="STRING" id="56193.YP76_14035"/>
<dbReference type="InterPro" id="IPR012318">
    <property type="entry name" value="HTH_CRP"/>
</dbReference>
<evidence type="ECO:0000259" key="4">
    <source>
        <dbReference type="PROSITE" id="PS50042"/>
    </source>
</evidence>
<feature type="domain" description="Cyclic nucleotide-binding" evidence="4">
    <location>
        <begin position="8"/>
        <end position="110"/>
    </location>
</feature>